<evidence type="ECO:0000256" key="1">
    <source>
        <dbReference type="SAM" id="SignalP"/>
    </source>
</evidence>
<reference evidence="2 3" key="2">
    <citation type="submission" date="2018-11" db="EMBL/GenBank/DDBJ databases">
        <authorList>
            <consortium name="Pathogen Informatics"/>
        </authorList>
    </citation>
    <scope>NUCLEOTIDE SEQUENCE [LARGE SCALE GENOMIC DNA]</scope>
</reference>
<name>A0A0R3T795_RODNA</name>
<proteinExistence type="predicted"/>
<feature type="signal peptide" evidence="1">
    <location>
        <begin position="1"/>
        <end position="24"/>
    </location>
</feature>
<accession>A0A0R3T795</accession>
<feature type="chain" id="PRO_5043131675" evidence="1">
    <location>
        <begin position="25"/>
        <end position="79"/>
    </location>
</feature>
<evidence type="ECO:0000313" key="3">
    <source>
        <dbReference type="Proteomes" id="UP000278807"/>
    </source>
</evidence>
<dbReference type="WBParaSite" id="HNAJ_0000293301-mRNA-1">
    <property type="protein sequence ID" value="HNAJ_0000293301-mRNA-1"/>
    <property type="gene ID" value="HNAJ_0000293301"/>
</dbReference>
<protein>
    <submittedName>
        <fullName evidence="4">Cuticle protein</fullName>
    </submittedName>
</protein>
<evidence type="ECO:0000313" key="4">
    <source>
        <dbReference type="WBParaSite" id="HNAJ_0000293301-mRNA-1"/>
    </source>
</evidence>
<dbReference type="Proteomes" id="UP000278807">
    <property type="component" value="Unassembled WGS sequence"/>
</dbReference>
<gene>
    <name evidence="2" type="ORF">HNAJ_LOCUS2932</name>
</gene>
<dbReference type="AlphaFoldDB" id="A0A0R3T795"/>
<keyword evidence="3" id="KW-1185">Reference proteome</keyword>
<evidence type="ECO:0000313" key="2">
    <source>
        <dbReference type="EMBL" id="VDN98791.1"/>
    </source>
</evidence>
<dbReference type="EMBL" id="UZAE01001582">
    <property type="protein sequence ID" value="VDN98791.1"/>
    <property type="molecule type" value="Genomic_DNA"/>
</dbReference>
<sequence>MMAIANCAFIAIFLLTNVIDQTNAAMGGYYYDSVQGRHIPFGGGSAGPREDPYANGPVEVTYYDPDSGEFRKKMWSPYE</sequence>
<keyword evidence="1" id="KW-0732">Signal</keyword>
<organism evidence="4">
    <name type="scientific">Rodentolepis nana</name>
    <name type="common">Dwarf tapeworm</name>
    <name type="synonym">Hymenolepis nana</name>
    <dbReference type="NCBI Taxonomy" id="102285"/>
    <lineage>
        <taxon>Eukaryota</taxon>
        <taxon>Metazoa</taxon>
        <taxon>Spiralia</taxon>
        <taxon>Lophotrochozoa</taxon>
        <taxon>Platyhelminthes</taxon>
        <taxon>Cestoda</taxon>
        <taxon>Eucestoda</taxon>
        <taxon>Cyclophyllidea</taxon>
        <taxon>Hymenolepididae</taxon>
        <taxon>Rodentolepis</taxon>
    </lineage>
</organism>
<reference evidence="4" key="1">
    <citation type="submission" date="2017-02" db="UniProtKB">
        <authorList>
            <consortium name="WormBaseParasite"/>
        </authorList>
    </citation>
    <scope>IDENTIFICATION</scope>
</reference>